<keyword evidence="3" id="KW-1185">Reference proteome</keyword>
<dbReference type="EMBL" id="CACVBS010000036">
    <property type="protein sequence ID" value="CAA7262635.1"/>
    <property type="molecule type" value="Genomic_DNA"/>
</dbReference>
<dbReference type="PIRSF" id="PIRSF007951">
    <property type="entry name" value="Hemolysin, aegerolysin type"/>
    <property type="match status" value="1"/>
</dbReference>
<dbReference type="Gene3D" id="2.60.270.50">
    <property type="match status" value="1"/>
</dbReference>
<evidence type="ECO:0000256" key="1">
    <source>
        <dbReference type="ARBA" id="ARBA00010795"/>
    </source>
</evidence>
<reference evidence="2 3" key="1">
    <citation type="submission" date="2020-01" db="EMBL/GenBank/DDBJ databases">
        <authorList>
            <person name="Gupta K D."/>
        </authorList>
    </citation>
    <scope>NUCLEOTIDE SEQUENCE [LARGE SCALE GENOMIC DNA]</scope>
</reference>
<comment type="caution">
    <text evidence="2">The sequence shown here is derived from an EMBL/GenBank/DDBJ whole genome shotgun (WGS) entry which is preliminary data.</text>
</comment>
<evidence type="ECO:0008006" key="4">
    <source>
        <dbReference type="Google" id="ProtNLM"/>
    </source>
</evidence>
<comment type="similarity">
    <text evidence="1">Belongs to the aegerolysin family.</text>
</comment>
<dbReference type="Pfam" id="PF06355">
    <property type="entry name" value="Aegerolysin"/>
    <property type="match status" value="1"/>
</dbReference>
<dbReference type="Proteomes" id="UP000467700">
    <property type="component" value="Unassembled WGS sequence"/>
</dbReference>
<proteinExistence type="inferred from homology"/>
<dbReference type="InterPro" id="IPR009413">
    <property type="entry name" value="Aegerolysin-typ"/>
</dbReference>
<evidence type="ECO:0000313" key="3">
    <source>
        <dbReference type="Proteomes" id="UP000467700"/>
    </source>
</evidence>
<dbReference type="AlphaFoldDB" id="A0A8S0VR89"/>
<organism evidence="2 3">
    <name type="scientific">Cyclocybe aegerita</name>
    <name type="common">Black poplar mushroom</name>
    <name type="synonym">Agrocybe aegerita</name>
    <dbReference type="NCBI Taxonomy" id="1973307"/>
    <lineage>
        <taxon>Eukaryota</taxon>
        <taxon>Fungi</taxon>
        <taxon>Dikarya</taxon>
        <taxon>Basidiomycota</taxon>
        <taxon>Agaricomycotina</taxon>
        <taxon>Agaricomycetes</taxon>
        <taxon>Agaricomycetidae</taxon>
        <taxon>Agaricales</taxon>
        <taxon>Agaricineae</taxon>
        <taxon>Bolbitiaceae</taxon>
        <taxon>Cyclocybe</taxon>
    </lineage>
</organism>
<gene>
    <name evidence="2" type="ORF">AAE3_LOCUS4836</name>
</gene>
<dbReference type="OrthoDB" id="3011667at2759"/>
<evidence type="ECO:0000313" key="2">
    <source>
        <dbReference type="EMBL" id="CAA7262635.1"/>
    </source>
</evidence>
<protein>
    <recommendedName>
        <fullName evidence="4">Aegerolysin type hemolysin</fullName>
    </recommendedName>
</protein>
<name>A0A8S0VR89_CYCAE</name>
<sequence>MSDKDDRAHAQWVVIVLHNVGSQPFKIANLSLSWGKLYADGNKDAEVYPDKYNGMSVGPDNKVQINSCGRADSSSGTEGSFDIVDPNDGNRIIRSFYWDCPWGSKANTWNPTGSNTKWMIEWSGQNLDSGALGTISVDVLRKPF</sequence>
<accession>A0A8S0VR89</accession>
<dbReference type="GO" id="GO:0019836">
    <property type="term" value="P:symbiont-mediated hemolysis of host erythrocyte"/>
    <property type="evidence" value="ECO:0007669"/>
    <property type="project" value="InterPro"/>
</dbReference>